<dbReference type="Pfam" id="PF00571">
    <property type="entry name" value="CBS"/>
    <property type="match status" value="2"/>
</dbReference>
<dbReference type="InterPro" id="IPR046342">
    <property type="entry name" value="CBS_dom_sf"/>
</dbReference>
<dbReference type="Gene3D" id="3.30.465.10">
    <property type="match status" value="1"/>
</dbReference>
<dbReference type="InterPro" id="IPR044751">
    <property type="entry name" value="Ion_transp-like_CBS"/>
</dbReference>
<keyword evidence="3 4" id="KW-0129">CBS domain</keyword>
<dbReference type="RefSeq" id="WP_246372974.1">
    <property type="nucleotide sequence ID" value="NZ_JACIEN010000002.1"/>
</dbReference>
<feature type="compositionally biased region" description="Basic and acidic residues" evidence="5">
    <location>
        <begin position="365"/>
        <end position="376"/>
    </location>
</feature>
<dbReference type="SUPFAM" id="SSF54631">
    <property type="entry name" value="CBS-domain pair"/>
    <property type="match status" value="1"/>
</dbReference>
<feature type="region of interest" description="Disordered" evidence="5">
    <location>
        <begin position="1"/>
        <end position="23"/>
    </location>
</feature>
<dbReference type="InterPro" id="IPR036318">
    <property type="entry name" value="FAD-bd_PCMH-like_sf"/>
</dbReference>
<dbReference type="PROSITE" id="PS51371">
    <property type="entry name" value="CBS"/>
    <property type="match status" value="2"/>
</dbReference>
<dbReference type="InterPro" id="IPR016169">
    <property type="entry name" value="FAD-bd_PCMH_sub2"/>
</dbReference>
<dbReference type="Proteomes" id="UP000577362">
    <property type="component" value="Unassembled WGS sequence"/>
</dbReference>
<dbReference type="CDD" id="cd04590">
    <property type="entry name" value="CBS_pair_CorC_HlyC_assoc"/>
    <property type="match status" value="1"/>
</dbReference>
<keyword evidence="2" id="KW-0677">Repeat</keyword>
<evidence type="ECO:0000256" key="4">
    <source>
        <dbReference type="PROSITE-ProRule" id="PRU00703"/>
    </source>
</evidence>
<dbReference type="EMBL" id="JACIEN010000002">
    <property type="protein sequence ID" value="MBB4016868.1"/>
    <property type="molecule type" value="Genomic_DNA"/>
</dbReference>
<reference evidence="7 8" key="1">
    <citation type="submission" date="2020-08" db="EMBL/GenBank/DDBJ databases">
        <title>Genomic Encyclopedia of Type Strains, Phase IV (KMG-IV): sequencing the most valuable type-strain genomes for metagenomic binning, comparative biology and taxonomic classification.</title>
        <authorList>
            <person name="Goeker M."/>
        </authorList>
    </citation>
    <scope>NUCLEOTIDE SEQUENCE [LARGE SCALE GENOMIC DNA]</scope>
    <source>
        <strain evidence="7 8">DSM 103737</strain>
    </source>
</reference>
<dbReference type="SUPFAM" id="SSF56176">
    <property type="entry name" value="FAD-binding/transporter-associated domain-like"/>
    <property type="match status" value="1"/>
</dbReference>
<proteinExistence type="inferred from homology"/>
<name>A0A840BZK4_9HYPH</name>
<comment type="similarity">
    <text evidence="1">Belongs to the UPF0053 family. Hemolysin C subfamily.</text>
</comment>
<feature type="domain" description="CBS" evidence="6">
    <location>
        <begin position="81"/>
        <end position="140"/>
    </location>
</feature>
<evidence type="ECO:0000256" key="1">
    <source>
        <dbReference type="ARBA" id="ARBA00006446"/>
    </source>
</evidence>
<sequence>MSEDRSSSEEARPAPHGRDGEHESWIERLLTGLRLKAGPSIREDLADALDTNLPGGEFTPIERSLLKNVLSLRELRVNDVMVPRADIVAVQASATLASVLHLFRTAGHSRIPVYGENLDEPLGMVHIRDFVDYIAARAETAGRERLRRNVGRGRGDAPVEVQAQAMRLGVDLEAPLSRASILRPVLFVPPSMPAMDLLVKMQTTRTHMALVIDEYGGTDGLVSMEDIVEMIVGDIEDEHDDEEASQIVADGDERWIIDARASLEDVSEALGVELAEADIAEEVDTLGGLIVTLAGRVPVRGELVPGPEGLEFEVLDADPRRLKKIRIHKVRTEPAPVRRAGRRAEGGGAEAPTPVTEGTVAPARDALEDQKPGAAA</sequence>
<feature type="region of interest" description="Disordered" evidence="5">
    <location>
        <begin position="334"/>
        <end position="376"/>
    </location>
</feature>
<dbReference type="Pfam" id="PF03471">
    <property type="entry name" value="CorC_HlyC"/>
    <property type="match status" value="1"/>
</dbReference>
<dbReference type="SMART" id="SM00116">
    <property type="entry name" value="CBS"/>
    <property type="match status" value="2"/>
</dbReference>
<dbReference type="SMART" id="SM01091">
    <property type="entry name" value="CorC_HlyC"/>
    <property type="match status" value="1"/>
</dbReference>
<organism evidence="7 8">
    <name type="scientific">Chelatococcus caeni</name>
    <dbReference type="NCBI Taxonomy" id="1348468"/>
    <lineage>
        <taxon>Bacteria</taxon>
        <taxon>Pseudomonadati</taxon>
        <taxon>Pseudomonadota</taxon>
        <taxon>Alphaproteobacteria</taxon>
        <taxon>Hyphomicrobiales</taxon>
        <taxon>Chelatococcaceae</taxon>
        <taxon>Chelatococcus</taxon>
    </lineage>
</organism>
<dbReference type="PANTHER" id="PTHR22777">
    <property type="entry name" value="HEMOLYSIN-RELATED"/>
    <property type="match status" value="1"/>
</dbReference>
<accession>A0A840BZK4</accession>
<evidence type="ECO:0000313" key="8">
    <source>
        <dbReference type="Proteomes" id="UP000577362"/>
    </source>
</evidence>
<protein>
    <submittedName>
        <fullName evidence="7">CBS domain containing-hemolysin-like protein</fullName>
    </submittedName>
</protein>
<dbReference type="GO" id="GO:0005886">
    <property type="term" value="C:plasma membrane"/>
    <property type="evidence" value="ECO:0007669"/>
    <property type="project" value="TreeGrafter"/>
</dbReference>
<feature type="domain" description="CBS" evidence="6">
    <location>
        <begin position="181"/>
        <end position="242"/>
    </location>
</feature>
<dbReference type="PANTHER" id="PTHR22777:SF27">
    <property type="entry name" value="MAGNESIUM AND COBALT EFFLUX PROTEIN CORC"/>
    <property type="match status" value="1"/>
</dbReference>
<dbReference type="GO" id="GO:0050660">
    <property type="term" value="F:flavin adenine dinucleotide binding"/>
    <property type="evidence" value="ECO:0007669"/>
    <property type="project" value="InterPro"/>
</dbReference>
<dbReference type="Gene3D" id="3.10.580.10">
    <property type="entry name" value="CBS-domain"/>
    <property type="match status" value="1"/>
</dbReference>
<evidence type="ECO:0000256" key="5">
    <source>
        <dbReference type="SAM" id="MobiDB-lite"/>
    </source>
</evidence>
<keyword evidence="8" id="KW-1185">Reference proteome</keyword>
<evidence type="ECO:0000256" key="2">
    <source>
        <dbReference type="ARBA" id="ARBA00022737"/>
    </source>
</evidence>
<evidence type="ECO:0000259" key="6">
    <source>
        <dbReference type="PROSITE" id="PS51371"/>
    </source>
</evidence>
<dbReference type="AlphaFoldDB" id="A0A840BZK4"/>
<dbReference type="InterPro" id="IPR000644">
    <property type="entry name" value="CBS_dom"/>
</dbReference>
<gene>
    <name evidence="7" type="ORF">GGR16_001897</name>
</gene>
<dbReference type="InterPro" id="IPR005170">
    <property type="entry name" value="Transptr-assoc_dom"/>
</dbReference>
<comment type="caution">
    <text evidence="7">The sequence shown here is derived from an EMBL/GenBank/DDBJ whole genome shotgun (WGS) entry which is preliminary data.</text>
</comment>
<evidence type="ECO:0000313" key="7">
    <source>
        <dbReference type="EMBL" id="MBB4016868.1"/>
    </source>
</evidence>
<evidence type="ECO:0000256" key="3">
    <source>
        <dbReference type="ARBA" id="ARBA00023122"/>
    </source>
</evidence>